<evidence type="ECO:0000259" key="10">
    <source>
        <dbReference type="Pfam" id="PF02602"/>
    </source>
</evidence>
<evidence type="ECO:0000256" key="1">
    <source>
        <dbReference type="ARBA" id="ARBA00004772"/>
    </source>
</evidence>
<evidence type="ECO:0000256" key="8">
    <source>
        <dbReference type="ARBA" id="ARBA00048617"/>
    </source>
</evidence>
<evidence type="ECO:0000313" key="11">
    <source>
        <dbReference type="EMBL" id="NMP30724.1"/>
    </source>
</evidence>
<dbReference type="SUPFAM" id="SSF69618">
    <property type="entry name" value="HemD-like"/>
    <property type="match status" value="1"/>
</dbReference>
<dbReference type="EMBL" id="JABBXH010000001">
    <property type="protein sequence ID" value="NMP30724.1"/>
    <property type="molecule type" value="Genomic_DNA"/>
</dbReference>
<keyword evidence="4 9" id="KW-0456">Lyase</keyword>
<dbReference type="InterPro" id="IPR003754">
    <property type="entry name" value="4pyrrol_synth_uPrphyn_synth"/>
</dbReference>
<proteinExistence type="inferred from homology"/>
<evidence type="ECO:0000256" key="3">
    <source>
        <dbReference type="ARBA" id="ARBA00013109"/>
    </source>
</evidence>
<dbReference type="GO" id="GO:0006782">
    <property type="term" value="P:protoporphyrinogen IX biosynthetic process"/>
    <property type="evidence" value="ECO:0007669"/>
    <property type="project" value="UniProtKB-UniRule"/>
</dbReference>
<dbReference type="Gene3D" id="3.40.50.10090">
    <property type="match status" value="2"/>
</dbReference>
<dbReference type="EC" id="4.2.1.75" evidence="3 9"/>
<keyword evidence="12" id="KW-1185">Reference proteome</keyword>
<sequence length="251" mass="27847">MVANSCLLITRPEPQASQLASKLSSAGYRAICQPLFTYESKDKISHLQSLLSSNNQPILIFVSKAAVDFAEQTLPINQWSASHCIAVGTATRDALNSYGVQQVITPEYHDSEGILALPELSHIDGQSIIIVRGNGGRELIAQQLSERGATVTYFESYQRKWLTLPKDTASNWLEQQVKAIWITSNAILESVVQLTEDNDNYWQNTCLWFVASERIATNAKQLGLKHVVCTHGASDTVFINALNKLELINDR</sequence>
<organism evidence="11 12">
    <name type="scientific">Thalassotalea algicola</name>
    <dbReference type="NCBI Taxonomy" id="2716224"/>
    <lineage>
        <taxon>Bacteria</taxon>
        <taxon>Pseudomonadati</taxon>
        <taxon>Pseudomonadota</taxon>
        <taxon>Gammaproteobacteria</taxon>
        <taxon>Alteromonadales</taxon>
        <taxon>Colwelliaceae</taxon>
        <taxon>Thalassotalea</taxon>
    </lineage>
</organism>
<evidence type="ECO:0000256" key="4">
    <source>
        <dbReference type="ARBA" id="ARBA00023239"/>
    </source>
</evidence>
<comment type="pathway">
    <text evidence="1 9">Porphyrin-containing compound metabolism; protoporphyrin-IX biosynthesis; coproporphyrinogen-III from 5-aminolevulinate: step 3/4.</text>
</comment>
<dbReference type="GO" id="GO:0004852">
    <property type="term" value="F:uroporphyrinogen-III synthase activity"/>
    <property type="evidence" value="ECO:0007669"/>
    <property type="project" value="UniProtKB-UniRule"/>
</dbReference>
<dbReference type="Pfam" id="PF02602">
    <property type="entry name" value="HEM4"/>
    <property type="match status" value="1"/>
</dbReference>
<dbReference type="AlphaFoldDB" id="A0A7Y0Q561"/>
<dbReference type="Proteomes" id="UP000568664">
    <property type="component" value="Unassembled WGS sequence"/>
</dbReference>
<evidence type="ECO:0000313" key="12">
    <source>
        <dbReference type="Proteomes" id="UP000568664"/>
    </source>
</evidence>
<dbReference type="PANTHER" id="PTHR38042:SF1">
    <property type="entry name" value="UROPORPHYRINOGEN-III SYNTHASE, CHLOROPLASTIC"/>
    <property type="match status" value="1"/>
</dbReference>
<dbReference type="RefSeq" id="WP_169074003.1">
    <property type="nucleotide sequence ID" value="NZ_JABBXH010000001.1"/>
</dbReference>
<evidence type="ECO:0000256" key="7">
    <source>
        <dbReference type="ARBA" id="ARBA00040167"/>
    </source>
</evidence>
<name>A0A7Y0Q561_9GAMM</name>
<comment type="function">
    <text evidence="6 9">Catalyzes cyclization of the linear tetrapyrrole, hydroxymethylbilane, to the macrocyclic uroporphyrinogen III.</text>
</comment>
<evidence type="ECO:0000256" key="5">
    <source>
        <dbReference type="ARBA" id="ARBA00023244"/>
    </source>
</evidence>
<dbReference type="InterPro" id="IPR036108">
    <property type="entry name" value="4pyrrol_syn_uPrphyn_synt_sf"/>
</dbReference>
<dbReference type="CDD" id="cd06578">
    <property type="entry name" value="HemD"/>
    <property type="match status" value="1"/>
</dbReference>
<reference evidence="11 12" key="1">
    <citation type="submission" date="2020-04" db="EMBL/GenBank/DDBJ databases">
        <title>Thalassotalea sp. M1531, isolated from the surface of marine red alga.</title>
        <authorList>
            <person name="Pang L."/>
            <person name="Lu D.-C."/>
        </authorList>
    </citation>
    <scope>NUCLEOTIDE SEQUENCE [LARGE SCALE GENOMIC DNA]</scope>
    <source>
        <strain evidence="11 12">M1531</strain>
    </source>
</reference>
<evidence type="ECO:0000256" key="9">
    <source>
        <dbReference type="RuleBase" id="RU366031"/>
    </source>
</evidence>
<dbReference type="GO" id="GO:0006780">
    <property type="term" value="P:uroporphyrinogen III biosynthetic process"/>
    <property type="evidence" value="ECO:0007669"/>
    <property type="project" value="UniProtKB-UniRule"/>
</dbReference>
<comment type="caution">
    <text evidence="11">The sequence shown here is derived from an EMBL/GenBank/DDBJ whole genome shotgun (WGS) entry which is preliminary data.</text>
</comment>
<dbReference type="InterPro" id="IPR039793">
    <property type="entry name" value="UROS/Hem4"/>
</dbReference>
<dbReference type="PANTHER" id="PTHR38042">
    <property type="entry name" value="UROPORPHYRINOGEN-III SYNTHASE, CHLOROPLASTIC"/>
    <property type="match status" value="1"/>
</dbReference>
<protein>
    <recommendedName>
        <fullName evidence="7 9">Uroporphyrinogen-III synthase</fullName>
        <ecNumber evidence="3 9">4.2.1.75</ecNumber>
    </recommendedName>
</protein>
<accession>A0A7Y0Q561</accession>
<keyword evidence="5 9" id="KW-0627">Porphyrin biosynthesis</keyword>
<gene>
    <name evidence="11" type="ORF">HII17_04030</name>
</gene>
<feature type="domain" description="Tetrapyrrole biosynthesis uroporphyrinogen III synthase" evidence="10">
    <location>
        <begin position="17"/>
        <end position="229"/>
    </location>
</feature>
<dbReference type="UniPathway" id="UPA00251">
    <property type="reaction ID" value="UER00320"/>
</dbReference>
<evidence type="ECO:0000256" key="6">
    <source>
        <dbReference type="ARBA" id="ARBA00037589"/>
    </source>
</evidence>
<comment type="similarity">
    <text evidence="2 9">Belongs to the uroporphyrinogen-III synthase family.</text>
</comment>
<comment type="catalytic activity">
    <reaction evidence="8 9">
        <text>hydroxymethylbilane = uroporphyrinogen III + H2O</text>
        <dbReference type="Rhea" id="RHEA:18965"/>
        <dbReference type="ChEBI" id="CHEBI:15377"/>
        <dbReference type="ChEBI" id="CHEBI:57308"/>
        <dbReference type="ChEBI" id="CHEBI:57845"/>
        <dbReference type="EC" id="4.2.1.75"/>
    </reaction>
</comment>
<evidence type="ECO:0000256" key="2">
    <source>
        <dbReference type="ARBA" id="ARBA00008133"/>
    </source>
</evidence>